<keyword evidence="12" id="KW-0547">Nucleotide-binding</keyword>
<evidence type="ECO:0000256" key="5">
    <source>
        <dbReference type="ARBA" id="ARBA00022777"/>
    </source>
</evidence>
<accession>A0ABW5DA13</accession>
<evidence type="ECO:0000256" key="6">
    <source>
        <dbReference type="PROSITE-ProRule" id="PRU00169"/>
    </source>
</evidence>
<dbReference type="EMBL" id="JBHUIT010000027">
    <property type="protein sequence ID" value="MFD2257349.1"/>
    <property type="molecule type" value="Genomic_DNA"/>
</dbReference>
<keyword evidence="3 6" id="KW-0597">Phosphoprotein</keyword>
<dbReference type="CDD" id="cd16922">
    <property type="entry name" value="HATPase_EvgS-ArcB-TorS-like"/>
    <property type="match status" value="1"/>
</dbReference>
<sequence>MPDRISAISSADRLLALKTTGLMDSEREEAFDRLTELASRVLEAPVALVSLVDDSRQFFKSSCGLPGAVEAQRGTPLSHSFCQHVVNTGSALIVENAVEHELVKDNPAVTELGVISYLGFPIRVSGGHVLGSFCVIDTKIRRWSTSEISLVEDLTAIVSSEIELRISRNNSVDTAERLELLLDSAGEGIYGMDVAGNCTFVNSTCVELLGYPDGGELLGKNMHQLIHHSHGDGSEFPEEDCAIFKACCAREVSKVSGEVFWKKDGSSFPVEYSSSPIVREGKLVGAVVLFSDITRRLETENALAKALEDAEKAKRRAERADREKSRFLANMSHEIRTPMNAVIGFTELLGGYIQDAKARRYLDVIRSSGSSLLNLINDILDLSKIESAEIELSPGPCNLRDMASRLQLLFSQKAEDKGLRLNVVVAPDVPKSLNLDGERIRQVMVNLLGNALKFTEGGEVSLSIATLKDEGYPEKTTLIFNVSDTGYGMTEEDLKKIFKPFQQASSAARTSEVGTGLGLSISQSIVQLSGGKISAQSTFGVGSMFSVRIPAVEILKEEEQSIDTPARIDFDDFETSRILIVDDNLLNRELLDGYFAASSHKLFFAHNGERAVELAKEHQPHLILMDIRMPGISGSEAREIIASSPECNQANIIAVTASSMLGQEMKLRKVFHGYLRKPIRPHELYEEIAKFLPQRK</sequence>
<dbReference type="GO" id="GO:0005524">
    <property type="term" value="F:ATP binding"/>
    <property type="evidence" value="ECO:0007669"/>
    <property type="project" value="UniProtKB-KW"/>
</dbReference>
<dbReference type="PROSITE" id="PS50112">
    <property type="entry name" value="PAS"/>
    <property type="match status" value="1"/>
</dbReference>
<dbReference type="InterPro" id="IPR013767">
    <property type="entry name" value="PAS_fold"/>
</dbReference>
<dbReference type="SUPFAM" id="SSF52172">
    <property type="entry name" value="CheY-like"/>
    <property type="match status" value="1"/>
</dbReference>
<dbReference type="Pfam" id="PF00512">
    <property type="entry name" value="HisKA"/>
    <property type="match status" value="1"/>
</dbReference>
<dbReference type="InterPro" id="IPR035965">
    <property type="entry name" value="PAS-like_dom_sf"/>
</dbReference>
<gene>
    <name evidence="12" type="ORF">ACFSSA_11745</name>
</gene>
<dbReference type="Pfam" id="PF01590">
    <property type="entry name" value="GAF"/>
    <property type="match status" value="1"/>
</dbReference>
<evidence type="ECO:0000256" key="7">
    <source>
        <dbReference type="SAM" id="Coils"/>
    </source>
</evidence>
<feature type="domain" description="PAC" evidence="11">
    <location>
        <begin position="253"/>
        <end position="305"/>
    </location>
</feature>
<dbReference type="Pfam" id="PF02518">
    <property type="entry name" value="HATPase_c"/>
    <property type="match status" value="1"/>
</dbReference>
<dbReference type="PANTHER" id="PTHR43047">
    <property type="entry name" value="TWO-COMPONENT HISTIDINE PROTEIN KINASE"/>
    <property type="match status" value="1"/>
</dbReference>
<feature type="domain" description="Response regulatory" evidence="9">
    <location>
        <begin position="577"/>
        <end position="692"/>
    </location>
</feature>
<dbReference type="Proteomes" id="UP001597375">
    <property type="component" value="Unassembled WGS sequence"/>
</dbReference>
<dbReference type="Pfam" id="PF00989">
    <property type="entry name" value="PAS"/>
    <property type="match status" value="1"/>
</dbReference>
<keyword evidence="13" id="KW-1185">Reference proteome</keyword>
<evidence type="ECO:0000259" key="10">
    <source>
        <dbReference type="PROSITE" id="PS50112"/>
    </source>
</evidence>
<dbReference type="SMART" id="SM00448">
    <property type="entry name" value="REC"/>
    <property type="match status" value="1"/>
</dbReference>
<dbReference type="EC" id="2.7.13.3" evidence="2"/>
<protein>
    <recommendedName>
        <fullName evidence="2">histidine kinase</fullName>
        <ecNumber evidence="2">2.7.13.3</ecNumber>
    </recommendedName>
</protein>
<dbReference type="Gene3D" id="3.40.50.2300">
    <property type="match status" value="1"/>
</dbReference>
<comment type="caution">
    <text evidence="12">The sequence shown here is derived from an EMBL/GenBank/DDBJ whole genome shotgun (WGS) entry which is preliminary data.</text>
</comment>
<feature type="modified residue" description="4-aspartylphosphate" evidence="6">
    <location>
        <position position="626"/>
    </location>
</feature>
<dbReference type="Gene3D" id="3.30.565.10">
    <property type="entry name" value="Histidine kinase-like ATPase, C-terminal domain"/>
    <property type="match status" value="1"/>
</dbReference>
<feature type="domain" description="Histidine kinase" evidence="8">
    <location>
        <begin position="330"/>
        <end position="553"/>
    </location>
</feature>
<dbReference type="SUPFAM" id="SSF47384">
    <property type="entry name" value="Homodimeric domain of signal transducing histidine kinase"/>
    <property type="match status" value="1"/>
</dbReference>
<dbReference type="InterPro" id="IPR003661">
    <property type="entry name" value="HisK_dim/P_dom"/>
</dbReference>
<reference evidence="13" key="1">
    <citation type="journal article" date="2019" name="Int. J. Syst. Evol. Microbiol.">
        <title>The Global Catalogue of Microorganisms (GCM) 10K type strain sequencing project: providing services to taxonomists for standard genome sequencing and annotation.</title>
        <authorList>
            <consortium name="The Broad Institute Genomics Platform"/>
            <consortium name="The Broad Institute Genome Sequencing Center for Infectious Disease"/>
            <person name="Wu L."/>
            <person name="Ma J."/>
        </authorList>
    </citation>
    <scope>NUCLEOTIDE SEQUENCE [LARGE SCALE GENOMIC DNA]</scope>
    <source>
        <strain evidence="13">CGMCC 4.7106</strain>
    </source>
</reference>
<proteinExistence type="predicted"/>
<dbReference type="SMART" id="SM00065">
    <property type="entry name" value="GAF"/>
    <property type="match status" value="1"/>
</dbReference>
<feature type="coiled-coil region" evidence="7">
    <location>
        <begin position="296"/>
        <end position="330"/>
    </location>
</feature>
<keyword evidence="12" id="KW-0067">ATP-binding</keyword>
<dbReference type="InterPro" id="IPR005467">
    <property type="entry name" value="His_kinase_dom"/>
</dbReference>
<dbReference type="CDD" id="cd00082">
    <property type="entry name" value="HisKA"/>
    <property type="match status" value="1"/>
</dbReference>
<organism evidence="12 13">
    <name type="scientific">Luteolibacter algae</name>
    <dbReference type="NCBI Taxonomy" id="454151"/>
    <lineage>
        <taxon>Bacteria</taxon>
        <taxon>Pseudomonadati</taxon>
        <taxon>Verrucomicrobiota</taxon>
        <taxon>Verrucomicrobiia</taxon>
        <taxon>Verrucomicrobiales</taxon>
        <taxon>Verrucomicrobiaceae</taxon>
        <taxon>Luteolibacter</taxon>
    </lineage>
</organism>
<evidence type="ECO:0000256" key="2">
    <source>
        <dbReference type="ARBA" id="ARBA00012438"/>
    </source>
</evidence>
<dbReference type="InterPro" id="IPR036890">
    <property type="entry name" value="HATPase_C_sf"/>
</dbReference>
<dbReference type="SUPFAM" id="SSF55781">
    <property type="entry name" value="GAF domain-like"/>
    <property type="match status" value="1"/>
</dbReference>
<dbReference type="InterPro" id="IPR011006">
    <property type="entry name" value="CheY-like_superfamily"/>
</dbReference>
<dbReference type="InterPro" id="IPR000700">
    <property type="entry name" value="PAS-assoc_C"/>
</dbReference>
<dbReference type="SMART" id="SM00388">
    <property type="entry name" value="HisKA"/>
    <property type="match status" value="1"/>
</dbReference>
<evidence type="ECO:0000259" key="11">
    <source>
        <dbReference type="PROSITE" id="PS50113"/>
    </source>
</evidence>
<dbReference type="InterPro" id="IPR000014">
    <property type="entry name" value="PAS"/>
</dbReference>
<evidence type="ECO:0000256" key="1">
    <source>
        <dbReference type="ARBA" id="ARBA00000085"/>
    </source>
</evidence>
<feature type="domain" description="PAS" evidence="10">
    <location>
        <begin position="174"/>
        <end position="211"/>
    </location>
</feature>
<dbReference type="SMART" id="SM00091">
    <property type="entry name" value="PAS"/>
    <property type="match status" value="1"/>
</dbReference>
<dbReference type="PROSITE" id="PS50109">
    <property type="entry name" value="HIS_KIN"/>
    <property type="match status" value="1"/>
</dbReference>
<comment type="catalytic activity">
    <reaction evidence="1">
        <text>ATP + protein L-histidine = ADP + protein N-phospho-L-histidine.</text>
        <dbReference type="EC" id="2.7.13.3"/>
    </reaction>
</comment>
<dbReference type="Pfam" id="PF00072">
    <property type="entry name" value="Response_reg"/>
    <property type="match status" value="1"/>
</dbReference>
<dbReference type="PANTHER" id="PTHR43047:SF64">
    <property type="entry name" value="HISTIDINE KINASE CONTAINING CHEY-HOMOLOGOUS RECEIVER DOMAIN AND PAS DOMAIN-RELATED"/>
    <property type="match status" value="1"/>
</dbReference>
<evidence type="ECO:0000313" key="13">
    <source>
        <dbReference type="Proteomes" id="UP001597375"/>
    </source>
</evidence>
<keyword evidence="5" id="KW-0418">Kinase</keyword>
<dbReference type="InterPro" id="IPR036097">
    <property type="entry name" value="HisK_dim/P_sf"/>
</dbReference>
<dbReference type="PROSITE" id="PS50113">
    <property type="entry name" value="PAC"/>
    <property type="match status" value="1"/>
</dbReference>
<dbReference type="InterPro" id="IPR003018">
    <property type="entry name" value="GAF"/>
</dbReference>
<keyword evidence="4" id="KW-0808">Transferase</keyword>
<dbReference type="Gene3D" id="3.30.450.40">
    <property type="match status" value="1"/>
</dbReference>
<evidence type="ECO:0000313" key="12">
    <source>
        <dbReference type="EMBL" id="MFD2257349.1"/>
    </source>
</evidence>
<dbReference type="InterPro" id="IPR004358">
    <property type="entry name" value="Sig_transdc_His_kin-like_C"/>
</dbReference>
<dbReference type="CDD" id="cd00130">
    <property type="entry name" value="PAS"/>
    <property type="match status" value="1"/>
</dbReference>
<evidence type="ECO:0000259" key="9">
    <source>
        <dbReference type="PROSITE" id="PS50110"/>
    </source>
</evidence>
<dbReference type="InterPro" id="IPR001789">
    <property type="entry name" value="Sig_transdc_resp-reg_receiver"/>
</dbReference>
<dbReference type="NCBIfam" id="TIGR00229">
    <property type="entry name" value="sensory_box"/>
    <property type="match status" value="1"/>
</dbReference>
<evidence type="ECO:0000256" key="4">
    <source>
        <dbReference type="ARBA" id="ARBA00022679"/>
    </source>
</evidence>
<dbReference type="RefSeq" id="WP_386820635.1">
    <property type="nucleotide sequence ID" value="NZ_JBHUIT010000027.1"/>
</dbReference>
<evidence type="ECO:0000259" key="8">
    <source>
        <dbReference type="PROSITE" id="PS50109"/>
    </source>
</evidence>
<dbReference type="PROSITE" id="PS50110">
    <property type="entry name" value="RESPONSE_REGULATORY"/>
    <property type="match status" value="1"/>
</dbReference>
<dbReference type="Gene3D" id="3.30.450.20">
    <property type="entry name" value="PAS domain"/>
    <property type="match status" value="1"/>
</dbReference>
<evidence type="ECO:0000256" key="3">
    <source>
        <dbReference type="ARBA" id="ARBA00022553"/>
    </source>
</evidence>
<dbReference type="Gene3D" id="1.10.287.130">
    <property type="match status" value="1"/>
</dbReference>
<dbReference type="SUPFAM" id="SSF55785">
    <property type="entry name" value="PYP-like sensor domain (PAS domain)"/>
    <property type="match status" value="1"/>
</dbReference>
<dbReference type="InterPro" id="IPR029016">
    <property type="entry name" value="GAF-like_dom_sf"/>
</dbReference>
<name>A0ABW5DA13_9BACT</name>
<dbReference type="SUPFAM" id="SSF55874">
    <property type="entry name" value="ATPase domain of HSP90 chaperone/DNA topoisomerase II/histidine kinase"/>
    <property type="match status" value="1"/>
</dbReference>
<dbReference type="InterPro" id="IPR003594">
    <property type="entry name" value="HATPase_dom"/>
</dbReference>
<dbReference type="SMART" id="SM00387">
    <property type="entry name" value="HATPase_c"/>
    <property type="match status" value="1"/>
</dbReference>
<dbReference type="PRINTS" id="PR00344">
    <property type="entry name" value="BCTRLSENSOR"/>
</dbReference>
<keyword evidence="7" id="KW-0175">Coiled coil</keyword>